<dbReference type="CDD" id="cd07989">
    <property type="entry name" value="LPLAT_AGPAT-like"/>
    <property type="match status" value="1"/>
</dbReference>
<keyword evidence="3" id="KW-0808">Transferase</keyword>
<accession>A0ABZ0YUG9</accession>
<keyword evidence="8" id="KW-1185">Reference proteome</keyword>
<dbReference type="PANTHER" id="PTHR10434">
    <property type="entry name" value="1-ACYL-SN-GLYCEROL-3-PHOSPHATE ACYLTRANSFERASE"/>
    <property type="match status" value="1"/>
</dbReference>
<reference evidence="7 8" key="1">
    <citation type="submission" date="2023-11" db="EMBL/GenBank/DDBJ databases">
        <title>MicrobeMod: A computational toolkit for identifying prokaryotic methylation and restriction-modification with nanopore sequencing.</title>
        <authorList>
            <person name="Crits-Christoph A."/>
            <person name="Kang S.C."/>
            <person name="Lee H."/>
            <person name="Ostrov N."/>
        </authorList>
    </citation>
    <scope>NUCLEOTIDE SEQUENCE [LARGE SCALE GENOMIC DNA]</scope>
    <source>
        <strain evidence="7 8">ATCC 49870</strain>
    </source>
</reference>
<dbReference type="EMBL" id="CP140153">
    <property type="protein sequence ID" value="WQH15378.1"/>
    <property type="molecule type" value="Genomic_DNA"/>
</dbReference>
<comment type="pathway">
    <text evidence="1">Lipid metabolism.</text>
</comment>
<protein>
    <submittedName>
        <fullName evidence="7">Lysophospholipid acyltransferase family protein</fullName>
    </submittedName>
</protein>
<evidence type="ECO:0000313" key="8">
    <source>
        <dbReference type="Proteomes" id="UP001327459"/>
    </source>
</evidence>
<keyword evidence="4" id="KW-0443">Lipid metabolism</keyword>
<evidence type="ECO:0000313" key="7">
    <source>
        <dbReference type="EMBL" id="WQH15378.1"/>
    </source>
</evidence>
<keyword evidence="5 7" id="KW-0012">Acyltransferase</keyword>
<name>A0ABZ0YUG9_9GAMM</name>
<evidence type="ECO:0000256" key="5">
    <source>
        <dbReference type="ARBA" id="ARBA00023315"/>
    </source>
</evidence>
<evidence type="ECO:0000259" key="6">
    <source>
        <dbReference type="SMART" id="SM00563"/>
    </source>
</evidence>
<evidence type="ECO:0000256" key="2">
    <source>
        <dbReference type="ARBA" id="ARBA00022516"/>
    </source>
</evidence>
<dbReference type="Pfam" id="PF01553">
    <property type="entry name" value="Acyltransferase"/>
    <property type="match status" value="1"/>
</dbReference>
<sequence>MIRAVRGLSRGLRLACYFVAGLWRTRRFDRLDEAVRLEQARAWLDGASRVLGVRVRVQGLDRLADLPPGGSLWLPNHVSWLDIPLLGGLCEGTVFLAKSEIRRWPVIGRLARLSGTEFIERGRGSEAASEAVASGLAHGRQIVVFAEGTTTDGHMVRRFHARLLGPAVQMERPVVPIALRYYDARGKRTAAPAFIDNESLWPSLWRVLSSPGIEARIDVLEPIYPESGETRSEIARRAHHAVAARVAATAD</sequence>
<organism evidence="7 8">
    <name type="scientific">Guyparkeria halophila</name>
    <dbReference type="NCBI Taxonomy" id="47960"/>
    <lineage>
        <taxon>Bacteria</taxon>
        <taxon>Pseudomonadati</taxon>
        <taxon>Pseudomonadota</taxon>
        <taxon>Gammaproteobacteria</taxon>
        <taxon>Chromatiales</taxon>
        <taxon>Thioalkalibacteraceae</taxon>
        <taxon>Guyparkeria</taxon>
    </lineage>
</organism>
<proteinExistence type="predicted"/>
<evidence type="ECO:0000256" key="1">
    <source>
        <dbReference type="ARBA" id="ARBA00005189"/>
    </source>
</evidence>
<evidence type="ECO:0000256" key="4">
    <source>
        <dbReference type="ARBA" id="ARBA00023098"/>
    </source>
</evidence>
<dbReference type="InterPro" id="IPR002123">
    <property type="entry name" value="Plipid/glycerol_acylTrfase"/>
</dbReference>
<dbReference type="GO" id="GO:0016746">
    <property type="term" value="F:acyltransferase activity"/>
    <property type="evidence" value="ECO:0007669"/>
    <property type="project" value="UniProtKB-KW"/>
</dbReference>
<evidence type="ECO:0000256" key="3">
    <source>
        <dbReference type="ARBA" id="ARBA00022679"/>
    </source>
</evidence>
<feature type="domain" description="Phospholipid/glycerol acyltransferase" evidence="6">
    <location>
        <begin position="71"/>
        <end position="182"/>
    </location>
</feature>
<dbReference type="Proteomes" id="UP001327459">
    <property type="component" value="Chromosome"/>
</dbReference>
<keyword evidence="2" id="KW-0444">Lipid biosynthesis</keyword>
<dbReference type="RefSeq" id="WP_322520407.1">
    <property type="nucleotide sequence ID" value="NZ_CP140153.1"/>
</dbReference>
<dbReference type="SMART" id="SM00563">
    <property type="entry name" value="PlsC"/>
    <property type="match status" value="1"/>
</dbReference>
<gene>
    <name evidence="7" type="ORF">SR882_06290</name>
</gene>
<dbReference type="SUPFAM" id="SSF69593">
    <property type="entry name" value="Glycerol-3-phosphate (1)-acyltransferase"/>
    <property type="match status" value="1"/>
</dbReference>
<dbReference type="PANTHER" id="PTHR10434:SF64">
    <property type="entry name" value="1-ACYL-SN-GLYCEROL-3-PHOSPHATE ACYLTRANSFERASE-RELATED"/>
    <property type="match status" value="1"/>
</dbReference>